<name>K0S907_THAOC</name>
<evidence type="ECO:0000256" key="1">
    <source>
        <dbReference type="SAM" id="MobiDB-lite"/>
    </source>
</evidence>
<feature type="region of interest" description="Disordered" evidence="1">
    <location>
        <begin position="1"/>
        <end position="25"/>
    </location>
</feature>
<keyword evidence="3" id="KW-1185">Reference proteome</keyword>
<reference evidence="2 3" key="1">
    <citation type="journal article" date="2012" name="Genome Biol.">
        <title>Genome and low-iron response of an oceanic diatom adapted to chronic iron limitation.</title>
        <authorList>
            <person name="Lommer M."/>
            <person name="Specht M."/>
            <person name="Roy A.S."/>
            <person name="Kraemer L."/>
            <person name="Andreson R."/>
            <person name="Gutowska M.A."/>
            <person name="Wolf J."/>
            <person name="Bergner S.V."/>
            <person name="Schilhabel M.B."/>
            <person name="Klostermeier U.C."/>
            <person name="Beiko R.G."/>
            <person name="Rosenstiel P."/>
            <person name="Hippler M."/>
            <person name="Laroche J."/>
        </authorList>
    </citation>
    <scope>NUCLEOTIDE SEQUENCE [LARGE SCALE GENOMIC DNA]</scope>
    <source>
        <strain evidence="2 3">CCMP1005</strain>
    </source>
</reference>
<proteinExistence type="predicted"/>
<organism evidence="2 3">
    <name type="scientific">Thalassiosira oceanica</name>
    <name type="common">Marine diatom</name>
    <dbReference type="NCBI Taxonomy" id="159749"/>
    <lineage>
        <taxon>Eukaryota</taxon>
        <taxon>Sar</taxon>
        <taxon>Stramenopiles</taxon>
        <taxon>Ochrophyta</taxon>
        <taxon>Bacillariophyta</taxon>
        <taxon>Coscinodiscophyceae</taxon>
        <taxon>Thalassiosirophycidae</taxon>
        <taxon>Thalassiosirales</taxon>
        <taxon>Thalassiosiraceae</taxon>
        <taxon>Thalassiosira</taxon>
    </lineage>
</organism>
<comment type="caution">
    <text evidence="2">The sequence shown here is derived from an EMBL/GenBank/DDBJ whole genome shotgun (WGS) entry which is preliminary data.</text>
</comment>
<dbReference type="OrthoDB" id="53304at2759"/>
<dbReference type="EMBL" id="AGNL01019513">
    <property type="protein sequence ID" value="EJK61770.1"/>
    <property type="molecule type" value="Genomic_DNA"/>
</dbReference>
<dbReference type="eggNOG" id="ENOG502T9JN">
    <property type="taxonomic scope" value="Eukaryota"/>
</dbReference>
<feature type="compositionally biased region" description="Basic and acidic residues" evidence="1">
    <location>
        <begin position="16"/>
        <end position="25"/>
    </location>
</feature>
<sequence length="288" mass="31451">MGSNLVAVQTAAGPQPDRKACGPDRRSPRFETIKFLPEELTLLPGSSILGTRVGSLARRARSLGPSRGSRLVQTIVLDFLDFLACWEPRGRRTEGGNLVATTMIRRRSALLPLLVVVTSASAFTREGSTLAQQQRRDTALMLYRSAAEAIYEAEEICALEGPDSESGMGRKFASASGGSDDEVSVSVRDTYPVISVDTILKIVEELESADSHTRTISAQDEISYQPMISSLDILSEKINRKLDELQKLASSMAECGAGAEVERLVYASEEMKGIIRDANKAVEQYREY</sequence>
<accession>K0S907</accession>
<evidence type="ECO:0000313" key="3">
    <source>
        <dbReference type="Proteomes" id="UP000266841"/>
    </source>
</evidence>
<evidence type="ECO:0000313" key="2">
    <source>
        <dbReference type="EMBL" id="EJK61770.1"/>
    </source>
</evidence>
<gene>
    <name evidence="2" type="ORF">THAOC_17682</name>
</gene>
<dbReference type="Proteomes" id="UP000266841">
    <property type="component" value="Unassembled WGS sequence"/>
</dbReference>
<protein>
    <submittedName>
        <fullName evidence="2">Uncharacterized protein</fullName>
    </submittedName>
</protein>
<dbReference type="AlphaFoldDB" id="K0S907"/>